<dbReference type="AlphaFoldDB" id="A0A9P0EZF1"/>
<keyword evidence="1" id="KW-0732">Signal</keyword>
<feature type="signal peptide" evidence="1">
    <location>
        <begin position="1"/>
        <end position="17"/>
    </location>
</feature>
<protein>
    <submittedName>
        <fullName evidence="2">Uncharacterized protein</fullName>
    </submittedName>
</protein>
<gene>
    <name evidence="2" type="ORF">BEMITA_LOCUS1836</name>
</gene>
<dbReference type="Proteomes" id="UP001152759">
    <property type="component" value="Chromosome 1"/>
</dbReference>
<feature type="chain" id="PRO_5040428500" evidence="1">
    <location>
        <begin position="18"/>
        <end position="185"/>
    </location>
</feature>
<keyword evidence="3" id="KW-1185">Reference proteome</keyword>
<evidence type="ECO:0000256" key="1">
    <source>
        <dbReference type="SAM" id="SignalP"/>
    </source>
</evidence>
<evidence type="ECO:0000313" key="2">
    <source>
        <dbReference type="EMBL" id="CAH0382280.1"/>
    </source>
</evidence>
<proteinExistence type="predicted"/>
<accession>A0A9P0EZF1</accession>
<evidence type="ECO:0000313" key="3">
    <source>
        <dbReference type="Proteomes" id="UP001152759"/>
    </source>
</evidence>
<organism evidence="2 3">
    <name type="scientific">Bemisia tabaci</name>
    <name type="common">Sweetpotato whitefly</name>
    <name type="synonym">Aleurodes tabaci</name>
    <dbReference type="NCBI Taxonomy" id="7038"/>
    <lineage>
        <taxon>Eukaryota</taxon>
        <taxon>Metazoa</taxon>
        <taxon>Ecdysozoa</taxon>
        <taxon>Arthropoda</taxon>
        <taxon>Hexapoda</taxon>
        <taxon>Insecta</taxon>
        <taxon>Pterygota</taxon>
        <taxon>Neoptera</taxon>
        <taxon>Paraneoptera</taxon>
        <taxon>Hemiptera</taxon>
        <taxon>Sternorrhyncha</taxon>
        <taxon>Aleyrodoidea</taxon>
        <taxon>Aleyrodidae</taxon>
        <taxon>Aleyrodinae</taxon>
        <taxon>Bemisia</taxon>
    </lineage>
</organism>
<reference evidence="2" key="1">
    <citation type="submission" date="2021-12" db="EMBL/GenBank/DDBJ databases">
        <authorList>
            <person name="King R."/>
        </authorList>
    </citation>
    <scope>NUCLEOTIDE SEQUENCE</scope>
</reference>
<name>A0A9P0EZF1_BEMTA</name>
<dbReference type="EMBL" id="OU963862">
    <property type="protein sequence ID" value="CAH0382280.1"/>
    <property type="molecule type" value="Genomic_DNA"/>
</dbReference>
<sequence>MALFILLFSFFSEFAADEEITTITADTKTLKELMHEHQDLERWRHEKLLEAREAPQVMENKDAVEFLNGLEEIHYAYMKRHEYHETVLRMIRIHGKSLKNPSETIRKILNCVKDLETTWKKHESLLLGKNCQKVMKTTEEPFLDLPEIKELLPAFAKSTVQYYELIPLFEAEVEASPLAKYVFTS</sequence>